<dbReference type="SUPFAM" id="SSF56784">
    <property type="entry name" value="HAD-like"/>
    <property type="match status" value="1"/>
</dbReference>
<dbReference type="Gene3D" id="3.30.1240.10">
    <property type="match status" value="1"/>
</dbReference>
<keyword evidence="1" id="KW-0378">Hydrolase</keyword>
<dbReference type="SFLD" id="SFLDS00003">
    <property type="entry name" value="Haloacid_Dehalogenase"/>
    <property type="match status" value="1"/>
</dbReference>
<dbReference type="PANTHER" id="PTHR10000:SF53">
    <property type="entry name" value="5-AMINO-6-(5-PHOSPHO-D-RIBITYLAMINO)URACIL PHOSPHATASE YBJI-RELATED"/>
    <property type="match status" value="1"/>
</dbReference>
<dbReference type="CDD" id="cd07518">
    <property type="entry name" value="HAD_YbiV-Like"/>
    <property type="match status" value="1"/>
</dbReference>
<dbReference type="InterPro" id="IPR000150">
    <property type="entry name" value="Cof"/>
</dbReference>
<dbReference type="PANTHER" id="PTHR10000">
    <property type="entry name" value="PHOSPHOSERINE PHOSPHATASE"/>
    <property type="match status" value="1"/>
</dbReference>
<dbReference type="NCBIfam" id="TIGR00099">
    <property type="entry name" value="Cof-subfamily"/>
    <property type="match status" value="1"/>
</dbReference>
<dbReference type="NCBIfam" id="TIGR01484">
    <property type="entry name" value="HAD-SF-IIB"/>
    <property type="match status" value="1"/>
</dbReference>
<dbReference type="Gene3D" id="3.40.50.1000">
    <property type="entry name" value="HAD superfamily/HAD-like"/>
    <property type="match status" value="1"/>
</dbReference>
<dbReference type="Proteomes" id="UP000274117">
    <property type="component" value="Unassembled WGS sequence"/>
</dbReference>
<dbReference type="AlphaFoldDB" id="A0A3R8SBF4"/>
<accession>A0A3R8SBF4</accession>
<organism evidence="1 2">
    <name type="scientific">Streptococcus suis</name>
    <dbReference type="NCBI Taxonomy" id="1307"/>
    <lineage>
        <taxon>Bacteria</taxon>
        <taxon>Bacillati</taxon>
        <taxon>Bacillota</taxon>
        <taxon>Bacilli</taxon>
        <taxon>Lactobacillales</taxon>
        <taxon>Streptococcaceae</taxon>
        <taxon>Streptococcus</taxon>
    </lineage>
</organism>
<evidence type="ECO:0000313" key="1">
    <source>
        <dbReference type="EMBL" id="RRR55189.1"/>
    </source>
</evidence>
<dbReference type="GO" id="GO:0005829">
    <property type="term" value="C:cytosol"/>
    <property type="evidence" value="ECO:0007669"/>
    <property type="project" value="TreeGrafter"/>
</dbReference>
<reference evidence="1 2" key="1">
    <citation type="submission" date="2018-11" db="EMBL/GenBank/DDBJ databases">
        <authorList>
            <person name="Stevens M.J."/>
            <person name="Cernela N."/>
            <person name="Spoerry Serrano N."/>
            <person name="Schmitt S."/>
            <person name="Schrenzel J."/>
            <person name="Stephan R."/>
        </authorList>
    </citation>
    <scope>NUCLEOTIDE SEQUENCE [LARGE SCALE GENOMIC DNA]</scope>
    <source>
        <strain evidence="1 2">PP422</strain>
    </source>
</reference>
<dbReference type="EMBL" id="RSDO01000002">
    <property type="protein sequence ID" value="RRR55189.1"/>
    <property type="molecule type" value="Genomic_DNA"/>
</dbReference>
<dbReference type="InterPro" id="IPR006379">
    <property type="entry name" value="HAD-SF_hydro_IIB"/>
</dbReference>
<reference evidence="1 2" key="2">
    <citation type="submission" date="2018-12" db="EMBL/GenBank/DDBJ databases">
        <title>Whole-genome sequences of fifteen clinical Streptococcus suis strains isolated from pigs between 2006 and 2018.</title>
        <authorList>
            <person name="Stevens M.J.A."/>
            <person name="Cernela N."/>
            <person name="Spoerry Serrano N."/>
            <person name="Schmitt S."/>
            <person name="Schrenzel J."/>
            <person name="Stephan R."/>
        </authorList>
    </citation>
    <scope>NUCLEOTIDE SEQUENCE [LARGE SCALE GENOMIC DNA]</scope>
    <source>
        <strain evidence="1 2">PP422</strain>
    </source>
</reference>
<dbReference type="InterPro" id="IPR023214">
    <property type="entry name" value="HAD_sf"/>
</dbReference>
<sequence length="269" mass="30035">MIKKVFASDMDGTFLREDHSFDKERFGRLLDAFEDRDYLFVAASGRSYPSLKQVFAGFEHRIAFVAENGAVVSYQDELIFMDNPIPSSVYLRLIEELVASGIVEAHHVTLSSLSGSYMLEAVEDDLLRDLSGYYQDIRLIASFEQVTEEVIKLNIYVAEEKRQQAQDWINQHFGNLSAVTTGFTSIDIILSGVHKAVGLGHLCQHLRLTAEGVTAFGDNQNDLEMLEFTGLAIATENARPEVKAVADKIIGHCNDDAVLTYLEEVVYGN</sequence>
<dbReference type="SFLD" id="SFLDG01140">
    <property type="entry name" value="C2.B:_Phosphomannomutase_and_P"/>
    <property type="match status" value="1"/>
</dbReference>
<gene>
    <name evidence="1" type="ORF">EI998_01485</name>
</gene>
<dbReference type="GO" id="GO:0000287">
    <property type="term" value="F:magnesium ion binding"/>
    <property type="evidence" value="ECO:0007669"/>
    <property type="project" value="TreeGrafter"/>
</dbReference>
<evidence type="ECO:0000313" key="2">
    <source>
        <dbReference type="Proteomes" id="UP000274117"/>
    </source>
</evidence>
<dbReference type="GO" id="GO:0016791">
    <property type="term" value="F:phosphatase activity"/>
    <property type="evidence" value="ECO:0007669"/>
    <property type="project" value="TreeGrafter"/>
</dbReference>
<protein>
    <submittedName>
        <fullName evidence="1">HAD family hydrolase</fullName>
    </submittedName>
</protein>
<dbReference type="OrthoDB" id="9814970at2"/>
<name>A0A3R8SBF4_STRSU</name>
<comment type="caution">
    <text evidence="1">The sequence shown here is derived from an EMBL/GenBank/DDBJ whole genome shotgun (WGS) entry which is preliminary data.</text>
</comment>
<dbReference type="RefSeq" id="WP_105122197.1">
    <property type="nucleotide sequence ID" value="NZ_POIP01000330.1"/>
</dbReference>
<dbReference type="Pfam" id="PF08282">
    <property type="entry name" value="Hydrolase_3"/>
    <property type="match status" value="1"/>
</dbReference>
<proteinExistence type="predicted"/>
<dbReference type="InterPro" id="IPR036412">
    <property type="entry name" value="HAD-like_sf"/>
</dbReference>